<protein>
    <submittedName>
        <fullName evidence="1">DUF3368 domain-containing protein</fullName>
    </submittedName>
</protein>
<dbReference type="InterPro" id="IPR021799">
    <property type="entry name" value="PIN-like_prokaryotic"/>
</dbReference>
<sequence length="141" mass="15566">MQKATVVDTSCLILLTKIEQLGLLYELFGTITITPAIADEYGYPLPTWVQIINPKEDSLKIFKAFLDAGEASAIALVMESPSSLLIVDELKGRQVAKEIGIKFTGSVGMLKLAEKKGLISNMTEVIKKIKKKLISEYLMPY</sequence>
<dbReference type="Proteomes" id="UP001302349">
    <property type="component" value="Chromosome"/>
</dbReference>
<evidence type="ECO:0000313" key="1">
    <source>
        <dbReference type="EMBL" id="WOK09536.1"/>
    </source>
</evidence>
<dbReference type="PANTHER" id="PTHR39550:SF1">
    <property type="entry name" value="SLL0658 PROTEIN"/>
    <property type="match status" value="1"/>
</dbReference>
<evidence type="ECO:0000313" key="2">
    <source>
        <dbReference type="Proteomes" id="UP001302349"/>
    </source>
</evidence>
<proteinExistence type="predicted"/>
<keyword evidence="2" id="KW-1185">Reference proteome</keyword>
<name>A0ABZ0IY23_9BACT</name>
<reference evidence="1 2" key="1">
    <citation type="journal article" date="2023" name="Microbiol. Resour. Announc.">
        <title>Complete Genome Sequence of Imperialibacter roseus strain P4T.</title>
        <authorList>
            <person name="Tizabi D.R."/>
            <person name="Bachvaroff T."/>
            <person name="Hill R.T."/>
        </authorList>
    </citation>
    <scope>NUCLEOTIDE SEQUENCE [LARGE SCALE GENOMIC DNA]</scope>
    <source>
        <strain evidence="1 2">P4T</strain>
    </source>
</reference>
<dbReference type="RefSeq" id="WP_317492151.1">
    <property type="nucleotide sequence ID" value="NZ_CP136051.1"/>
</dbReference>
<accession>A0ABZ0IY23</accession>
<gene>
    <name evidence="1" type="ORF">RT717_12895</name>
</gene>
<dbReference type="Pfam" id="PF11848">
    <property type="entry name" value="DUF3368"/>
    <property type="match status" value="1"/>
</dbReference>
<dbReference type="PANTHER" id="PTHR39550">
    <property type="entry name" value="SLL0658 PROTEIN"/>
    <property type="match status" value="1"/>
</dbReference>
<organism evidence="1 2">
    <name type="scientific">Imperialibacter roseus</name>
    <dbReference type="NCBI Taxonomy" id="1324217"/>
    <lineage>
        <taxon>Bacteria</taxon>
        <taxon>Pseudomonadati</taxon>
        <taxon>Bacteroidota</taxon>
        <taxon>Cytophagia</taxon>
        <taxon>Cytophagales</taxon>
        <taxon>Flammeovirgaceae</taxon>
        <taxon>Imperialibacter</taxon>
    </lineage>
</organism>
<dbReference type="EMBL" id="CP136051">
    <property type="protein sequence ID" value="WOK09536.1"/>
    <property type="molecule type" value="Genomic_DNA"/>
</dbReference>